<dbReference type="EMBL" id="JALPRX010000026">
    <property type="protein sequence ID" value="MCK8784157.1"/>
    <property type="molecule type" value="Genomic_DNA"/>
</dbReference>
<dbReference type="RefSeq" id="WP_248666282.1">
    <property type="nucleotide sequence ID" value="NZ_JALPRX010000026.1"/>
</dbReference>
<feature type="region of interest" description="Disordered" evidence="1">
    <location>
        <begin position="1"/>
        <end position="33"/>
    </location>
</feature>
<dbReference type="Proteomes" id="UP001139516">
    <property type="component" value="Unassembled WGS sequence"/>
</dbReference>
<reference evidence="2" key="1">
    <citation type="submission" date="2022-04" db="EMBL/GenBank/DDBJ databases">
        <title>Roseomonas acroporae sp. nov., isolated from coral Acropora digitifera.</title>
        <authorList>
            <person name="Sun H."/>
        </authorList>
    </citation>
    <scope>NUCLEOTIDE SEQUENCE</scope>
    <source>
        <strain evidence="2">NAR14</strain>
    </source>
</reference>
<evidence type="ECO:0000313" key="3">
    <source>
        <dbReference type="Proteomes" id="UP001139516"/>
    </source>
</evidence>
<name>A0A9X1Y8P5_9PROT</name>
<accession>A0A9X1Y8P5</accession>
<organism evidence="2 3">
    <name type="scientific">Roseomonas acroporae</name>
    <dbReference type="NCBI Taxonomy" id="2937791"/>
    <lineage>
        <taxon>Bacteria</taxon>
        <taxon>Pseudomonadati</taxon>
        <taxon>Pseudomonadota</taxon>
        <taxon>Alphaproteobacteria</taxon>
        <taxon>Acetobacterales</taxon>
        <taxon>Roseomonadaceae</taxon>
        <taxon>Roseomonas</taxon>
    </lineage>
</organism>
<protein>
    <submittedName>
        <fullName evidence="2">Uncharacterized protein</fullName>
    </submittedName>
</protein>
<sequence length="132" mass="14013">MAIRGQESFQTSASYSNDSHIASGRTEHASTTPARMITGMFRQSAAMALPFPGACPGYSTSRFFPALRPGVSGVGPNHTHAADVSRGACNAGFVHRIRIAFRSRADRAFSSWPYSPSDPENAKIQKAGAVPA</sequence>
<evidence type="ECO:0000313" key="2">
    <source>
        <dbReference type="EMBL" id="MCK8784157.1"/>
    </source>
</evidence>
<comment type="caution">
    <text evidence="2">The sequence shown here is derived from an EMBL/GenBank/DDBJ whole genome shotgun (WGS) entry which is preliminary data.</text>
</comment>
<feature type="compositionally biased region" description="Polar residues" evidence="1">
    <location>
        <begin position="7"/>
        <end position="20"/>
    </location>
</feature>
<proteinExistence type="predicted"/>
<keyword evidence="3" id="KW-1185">Reference proteome</keyword>
<feature type="region of interest" description="Disordered" evidence="1">
    <location>
        <begin position="112"/>
        <end position="132"/>
    </location>
</feature>
<dbReference type="AlphaFoldDB" id="A0A9X1Y8P5"/>
<gene>
    <name evidence="2" type="ORF">M0638_07180</name>
</gene>
<evidence type="ECO:0000256" key="1">
    <source>
        <dbReference type="SAM" id="MobiDB-lite"/>
    </source>
</evidence>